<evidence type="ECO:0000313" key="6">
    <source>
        <dbReference type="Proteomes" id="UP001217089"/>
    </source>
</evidence>
<evidence type="ECO:0000259" key="4">
    <source>
        <dbReference type="Pfam" id="PF25469"/>
    </source>
</evidence>
<dbReference type="Gene3D" id="3.40.50.300">
    <property type="entry name" value="P-loop containing nucleotide triphosphate hydrolases"/>
    <property type="match status" value="1"/>
</dbReference>
<evidence type="ECO:0008006" key="7">
    <source>
        <dbReference type="Google" id="ProtNLM"/>
    </source>
</evidence>
<proteinExistence type="predicted"/>
<dbReference type="Pfam" id="PF25469">
    <property type="entry name" value="WHD_NWD1"/>
    <property type="match status" value="1"/>
</dbReference>
<organism evidence="5 6">
    <name type="scientific">Tegillarca granosa</name>
    <name type="common">Malaysian cockle</name>
    <name type="synonym">Anadara granosa</name>
    <dbReference type="NCBI Taxonomy" id="220873"/>
    <lineage>
        <taxon>Eukaryota</taxon>
        <taxon>Metazoa</taxon>
        <taxon>Spiralia</taxon>
        <taxon>Lophotrochozoa</taxon>
        <taxon>Mollusca</taxon>
        <taxon>Bivalvia</taxon>
        <taxon>Autobranchia</taxon>
        <taxon>Pteriomorphia</taxon>
        <taxon>Arcoida</taxon>
        <taxon>Arcoidea</taxon>
        <taxon>Arcidae</taxon>
        <taxon>Tegillarca</taxon>
    </lineage>
</organism>
<dbReference type="InterPro" id="IPR052752">
    <property type="entry name" value="NACHT-WD_repeat"/>
</dbReference>
<accession>A0ABQ9ELK2</accession>
<dbReference type="InterPro" id="IPR027417">
    <property type="entry name" value="P-loop_NTPase"/>
</dbReference>
<dbReference type="EMBL" id="JARBDR010000903">
    <property type="protein sequence ID" value="KAJ8304435.1"/>
    <property type="molecule type" value="Genomic_DNA"/>
</dbReference>
<evidence type="ECO:0000259" key="3">
    <source>
        <dbReference type="Pfam" id="PF24883"/>
    </source>
</evidence>
<dbReference type="SUPFAM" id="SSF52540">
    <property type="entry name" value="P-loop containing nucleoside triphosphate hydrolases"/>
    <property type="match status" value="1"/>
</dbReference>
<comment type="caution">
    <text evidence="5">The sequence shown here is derived from an EMBL/GenBank/DDBJ whole genome shotgun (WGS) entry which is preliminary data.</text>
</comment>
<name>A0ABQ9ELK2_TEGGR</name>
<dbReference type="InterPro" id="IPR057588">
    <property type="entry name" value="NWD1/2-like_WH"/>
</dbReference>
<feature type="domain" description="NWD1/2-like winged helix-turn-helix" evidence="4">
    <location>
        <begin position="530"/>
        <end position="643"/>
    </location>
</feature>
<feature type="domain" description="Nephrocystin 3-like N-terminal" evidence="3">
    <location>
        <begin position="315"/>
        <end position="439"/>
    </location>
</feature>
<protein>
    <recommendedName>
        <fullName evidence="7">NACHT and WD repeat domain-containing protein 2</fullName>
    </recommendedName>
</protein>
<keyword evidence="6" id="KW-1185">Reference proteome</keyword>
<dbReference type="Proteomes" id="UP001217089">
    <property type="component" value="Unassembled WGS sequence"/>
</dbReference>
<dbReference type="InterPro" id="IPR056884">
    <property type="entry name" value="NPHP3-like_N"/>
</dbReference>
<gene>
    <name evidence="5" type="ORF">KUTeg_018018</name>
</gene>
<dbReference type="PANTHER" id="PTHR19871">
    <property type="entry name" value="BETA TRANSDUCIN-RELATED PROTEIN"/>
    <property type="match status" value="1"/>
</dbReference>
<evidence type="ECO:0000256" key="2">
    <source>
        <dbReference type="ARBA" id="ARBA00022737"/>
    </source>
</evidence>
<dbReference type="PANTHER" id="PTHR19871:SF14">
    <property type="entry name" value="DUF4062 DOMAIN-CONTAINING PROTEIN"/>
    <property type="match status" value="1"/>
</dbReference>
<keyword evidence="1" id="KW-0853">WD repeat</keyword>
<keyword evidence="2" id="KW-0677">Repeat</keyword>
<evidence type="ECO:0000313" key="5">
    <source>
        <dbReference type="EMBL" id="KAJ8304435.1"/>
    </source>
</evidence>
<evidence type="ECO:0000256" key="1">
    <source>
        <dbReference type="ARBA" id="ARBA00022574"/>
    </source>
</evidence>
<reference evidence="5 6" key="1">
    <citation type="submission" date="2022-12" db="EMBL/GenBank/DDBJ databases">
        <title>Chromosome-level genome of Tegillarca granosa.</title>
        <authorList>
            <person name="Kim J."/>
        </authorList>
    </citation>
    <scope>NUCLEOTIDE SEQUENCE [LARGE SCALE GENOMIC DNA]</scope>
    <source>
        <strain evidence="5">Teg-2019</strain>
        <tissue evidence="5">Adductor muscle</tissue>
    </source>
</reference>
<sequence length="726" mass="84452">MFLICFHTANERNILMEQAYPKIKSYCQDKGYEFQVVDMRWGVRDEATDDHMTTELCLRELKKCKEVSTGPYFVSLLSHKYGYRPLPREIDADEFEKIMSVTDTEEKRLLLLKWYLRDDNNVPPVYSLNSISKIFPDFVSNDRDKLTETEVVKGVQENPDTENTCLWFKRTIQDIEKQEPSKQLSRYIECLGSEADVKNARDHLHELRDNRLPRFIPQNRIWAYSVQWTNQGINQNVDEHRNYLTRLAGDFVTELCRMVDDGIRRRAASQINDPLYEECLQHMTFCKEKCKDFQGREKTLQQIKEYVLGPIDQPFVIHGSSGCGKTSIMAMAAQKTWEWLEGKVGIVLRFVGTTPNSSDIMAFLPSITKQIRLLNRKTSINSFYKDKEQAFLQALKLTSTDLPIVVIIDSLDQFNPNNSARKLSWLPAKLPKNVKIIVSTLEEAKYECFPKLKAKIKPENFLNVPKLPNNEVSIIINHWLKRRNRTLTSQQLQCLMDAFDKCPLPLFLKLSFDEACRWTSRDTIDADALQTTIHDSIHTLFARLEKIHGKLFVSRALGYMTLVKGGVSEAELEDIMACDDEVLNDVYQYWTPPTRRLPPLLLVRLKSDLQQYLVERGIDGLRVIFWYHRQFIRAATERYCSDKELNILLHKGLADFFSGTWSSGVESEADRYVAAQPLRFGRRTNVRKLMRLPYHLTCSLQLKRLKDECLCNFTFLLLKLTETAVR</sequence>
<dbReference type="Pfam" id="PF24883">
    <property type="entry name" value="NPHP3_N"/>
    <property type="match status" value="1"/>
</dbReference>